<proteinExistence type="predicted"/>
<dbReference type="OMA" id="WPAIQRE"/>
<dbReference type="PANTHER" id="PTHR37542:SF1">
    <property type="entry name" value="PRION-INHIBITION AND PROPAGATION HELO DOMAIN-CONTAINING PROTEIN"/>
    <property type="match status" value="1"/>
</dbReference>
<dbReference type="RefSeq" id="XP_006694760.1">
    <property type="nucleotide sequence ID" value="XM_006694697.1"/>
</dbReference>
<protein>
    <recommendedName>
        <fullName evidence="2">Prion-inhibition and propagation HeLo domain-containing protein</fullName>
    </recommendedName>
</protein>
<dbReference type="InterPro" id="IPR011009">
    <property type="entry name" value="Kinase-like_dom_sf"/>
</dbReference>
<dbReference type="GeneID" id="18258404"/>
<name>G0S8W4_CHATD</name>
<dbReference type="InterPro" id="IPR029498">
    <property type="entry name" value="HeLo_dom"/>
</dbReference>
<dbReference type="KEGG" id="cthr:CTHT_0043660"/>
<dbReference type="PANTHER" id="PTHR37542">
    <property type="entry name" value="HELO DOMAIN-CONTAINING PROTEIN-RELATED"/>
    <property type="match status" value="1"/>
</dbReference>
<organism evidence="4">
    <name type="scientific">Chaetomium thermophilum (strain DSM 1495 / CBS 144.50 / IMI 039719)</name>
    <name type="common">Thermochaetoides thermophila</name>
    <dbReference type="NCBI Taxonomy" id="759272"/>
    <lineage>
        <taxon>Eukaryota</taxon>
        <taxon>Fungi</taxon>
        <taxon>Dikarya</taxon>
        <taxon>Ascomycota</taxon>
        <taxon>Pezizomycotina</taxon>
        <taxon>Sordariomycetes</taxon>
        <taxon>Sordariomycetidae</taxon>
        <taxon>Sordariales</taxon>
        <taxon>Chaetomiaceae</taxon>
        <taxon>Thermochaetoides</taxon>
    </lineage>
</organism>
<dbReference type="InterPro" id="IPR038305">
    <property type="entry name" value="HeLo_sf"/>
</dbReference>
<dbReference type="AlphaFoldDB" id="G0S8W4"/>
<feature type="domain" description="Prion-inhibition and propagation HeLo" evidence="2">
    <location>
        <begin position="1"/>
        <end position="195"/>
    </location>
</feature>
<evidence type="ECO:0000256" key="1">
    <source>
        <dbReference type="SAM" id="MobiDB-lite"/>
    </source>
</evidence>
<dbReference type="eggNOG" id="ENOG502SN8B">
    <property type="taxonomic scope" value="Eukaryota"/>
</dbReference>
<dbReference type="Gene3D" id="1.10.510.10">
    <property type="entry name" value="Transferase(Phosphotransferase) domain 1"/>
    <property type="match status" value="1"/>
</dbReference>
<dbReference type="HOGENOM" id="CLU_017444_1_0_1"/>
<accession>G0S8W4</accession>
<dbReference type="Pfam" id="PF14479">
    <property type="entry name" value="HeLo"/>
    <property type="match status" value="1"/>
</dbReference>
<dbReference type="EMBL" id="GL988043">
    <property type="protein sequence ID" value="EGS19875.1"/>
    <property type="molecule type" value="Genomic_DNA"/>
</dbReference>
<evidence type="ECO:0000313" key="4">
    <source>
        <dbReference type="Proteomes" id="UP000008066"/>
    </source>
</evidence>
<dbReference type="STRING" id="759272.G0S8W4"/>
<feature type="region of interest" description="Disordered" evidence="1">
    <location>
        <begin position="69"/>
        <end position="99"/>
    </location>
</feature>
<gene>
    <name evidence="3" type="ORF">CTHT_0043660</name>
</gene>
<dbReference type="SUPFAM" id="SSF56112">
    <property type="entry name" value="Protein kinase-like (PK-like)"/>
    <property type="match status" value="1"/>
</dbReference>
<dbReference type="Gene3D" id="1.20.120.1020">
    <property type="entry name" value="Prion-inhibition and propagation, HeLo domain"/>
    <property type="match status" value="1"/>
</dbReference>
<dbReference type="Proteomes" id="UP000008066">
    <property type="component" value="Unassembled WGS sequence"/>
</dbReference>
<keyword evidence="4" id="KW-1185">Reference proteome</keyword>
<evidence type="ECO:0000313" key="3">
    <source>
        <dbReference type="EMBL" id="EGS19875.1"/>
    </source>
</evidence>
<dbReference type="OrthoDB" id="1911848at2759"/>
<reference evidence="3 4" key="1">
    <citation type="journal article" date="2011" name="Cell">
        <title>Insight into structure and assembly of the nuclear pore complex by utilizing the genome of a eukaryotic thermophile.</title>
        <authorList>
            <person name="Amlacher S."/>
            <person name="Sarges P."/>
            <person name="Flemming D."/>
            <person name="van Noort V."/>
            <person name="Kunze R."/>
            <person name="Devos D.P."/>
            <person name="Arumugam M."/>
            <person name="Bork P."/>
            <person name="Hurt E."/>
        </authorList>
    </citation>
    <scope>NUCLEOTIDE SEQUENCE [LARGE SCALE GENOMIC DNA]</scope>
    <source>
        <strain evidence="4">DSM 1495 / CBS 144.50 / IMI 039719</strain>
    </source>
</reference>
<sequence>MPKELESKRVELIIEYHRILAFGKAAGLVDVPEGSNLALTLGTETIELVAILARIQSIMTEFRDLNARYSDEDSSKPSVSMRNGNHGEGSGNTNLPIRPTFKRTPSLAAQYEEKKQQRKHLRGTNHLREFFQKTGHNLKEIVTHPGRIRWIVSDKDAFDALLKDLHTLTERLHELMRGHRERHIDEITAMTYRELIMTRNSVDDIKVSIEAVSNRINNFPFEGPSRPRHGATDFALRDLFQLKRMGRIAENVILELKNDGKIDLDERLKESGLKLQKLTAQEVFDNFSWNEPEMVYPAGLDRPRGVLTVGNDELPVWVEWKPIGDLRPNSPQDKEVFVRTGLLSEMLKMQKPSTMHVPECLGFFDDREVNECDRYGWIYKMPEGSSMDTRVVSLYHILGNDKHKPSLSKRVAMATALCTTVMNLHAVNWLHKGIYSDNVVFHFDKNGNYNAEKPLLSGFEYSRPDVGNTTNREVDAVWDLYRWPAIQREKPTDRNSRKTYDMYSLGLVMLEIAHWERLQNLMWLHDAPRDSDQSDDTSKKGKKFIANIGMGKEKLLPNVTLDESKGVRDWLLDIREGAPFRAAGRPNPLQALRHVAGDLYFHAVLRCIWAHGPNGFSVEELDDQSNDSDIGVQLQEAFMRYVVEPLRSVQI</sequence>
<evidence type="ECO:0000259" key="2">
    <source>
        <dbReference type="Pfam" id="PF14479"/>
    </source>
</evidence>